<dbReference type="Gene3D" id="3.30.70.100">
    <property type="match status" value="1"/>
</dbReference>
<evidence type="ECO:0000256" key="5">
    <source>
        <dbReference type="ARBA" id="ARBA00022989"/>
    </source>
</evidence>
<keyword evidence="7" id="KW-0813">Transport</keyword>
<keyword evidence="6 7" id="KW-0472">Membrane</keyword>
<feature type="transmembrane region" description="Helical" evidence="7">
    <location>
        <begin position="349"/>
        <end position="371"/>
    </location>
</feature>
<keyword evidence="4 7" id="KW-0812">Transmembrane</keyword>
<comment type="subcellular location">
    <subcellularLocation>
        <location evidence="7">Cell inner membrane</location>
        <topology evidence="7">Multi-pass membrane protein</topology>
    </subcellularLocation>
    <subcellularLocation>
        <location evidence="1">Cell membrane</location>
        <topology evidence="1">Multi-pass membrane protein</topology>
    </subcellularLocation>
</comment>
<dbReference type="Gene3D" id="2.30.30.60">
    <property type="match status" value="1"/>
</dbReference>
<keyword evidence="7" id="KW-0997">Cell inner membrane</keyword>
<feature type="transmembrane region" description="Helical" evidence="7">
    <location>
        <begin position="219"/>
        <end position="244"/>
    </location>
</feature>
<feature type="transmembrane region" description="Helical" evidence="7">
    <location>
        <begin position="162"/>
        <end position="184"/>
    </location>
</feature>
<sequence length="557" mass="59500">MRLIRLCCLPTGLRDWPVGWAGLMSLLLGLCMSAPASSQTPDASPPASDHAASAAVQVFLNNRAVASFRADGLRGTAGDRAALAQQAMADALAAGGPGNVTRVEAPDAVRFDIDGRPVFFLTAADVAVLPGSGALPAAAYRVQRRLELAIAEHREMRDPRRLAIATVSALAATAVAWAVLWALLRGRRWLSRSPLNTLEQRQGLLASSLKPVGRALNGLIAGLAWALGLLLAELWLTWVLRQFAYTRPWGERSSTWLLDVADHFLGAIAQAVPGLSIAVLIFLLARGATLASAAFLDRVARGEARLGWLDADTAMPTRRLSNVVIWLFALAMAYPYLPGSQSDAFKGVSVLAGLMLSLGASGVVGQAMSGFSMIYSRSMRVGEYVKIGDTEGTVVEMGLFATRIHTGLGEEVSLPNTVIFSQPVRNFSRLAQGGRFVLHTSVTIGYATPWRQVNALLMEAARRTPGVAESPAPYVVQSALSDFYVEYRLCAQSTQAAAQRRVEAMSALHAHVLDVFNENGVQIMSPHYLGDPPQAQVVAPSDPWAARTPQPPLQPGA</sequence>
<comment type="similarity">
    <text evidence="2 7">Belongs to the MscS (TC 1.A.23) family.</text>
</comment>
<dbReference type="GO" id="GO:0005886">
    <property type="term" value="C:plasma membrane"/>
    <property type="evidence" value="ECO:0007669"/>
    <property type="project" value="UniProtKB-SubCell"/>
</dbReference>
<gene>
    <name evidence="8" type="ORF">RD2015_4081</name>
</gene>
<feature type="transmembrane region" description="Helical" evidence="7">
    <location>
        <begin position="264"/>
        <end position="285"/>
    </location>
</feature>
<dbReference type="InterPro" id="IPR006685">
    <property type="entry name" value="MscS_channel_2nd"/>
</dbReference>
<dbReference type="InterPro" id="IPR010920">
    <property type="entry name" value="LSM_dom_sf"/>
</dbReference>
<dbReference type="SUPFAM" id="SSF82689">
    <property type="entry name" value="Mechanosensitive channel protein MscS (YggB), C-terminal domain"/>
    <property type="match status" value="1"/>
</dbReference>
<dbReference type="PANTHER" id="PTHR30221">
    <property type="entry name" value="SMALL-CONDUCTANCE MECHANOSENSITIVE CHANNEL"/>
    <property type="match status" value="1"/>
</dbReference>
<comment type="subunit">
    <text evidence="7">Homoheptamer.</text>
</comment>
<comment type="caution">
    <text evidence="7">Lacks conserved residue(s) required for the propagation of feature annotation.</text>
</comment>
<comment type="function">
    <text evidence="7">Mechanosensitive channel that participates in the regulation of osmotic pressure changes within the cell, opening in response to stretch forces in the membrane lipid bilayer, without the need for other proteins. Contributes to normal resistance to hypoosmotic shock. Forms an ion channel of 1.0 nanosiemens conductance with a slight preference for anions.</text>
</comment>
<dbReference type="KEGG" id="rdp:RD2015_4081"/>
<keyword evidence="7" id="KW-0407">Ion channel</keyword>
<name>A0A0U3LQ23_9BURK</name>
<organism evidence="8 9">
    <name type="scientific">Roseateles depolymerans</name>
    <dbReference type="NCBI Taxonomy" id="76731"/>
    <lineage>
        <taxon>Bacteria</taxon>
        <taxon>Pseudomonadati</taxon>
        <taxon>Pseudomonadota</taxon>
        <taxon>Betaproteobacteria</taxon>
        <taxon>Burkholderiales</taxon>
        <taxon>Sphaerotilaceae</taxon>
        <taxon>Roseateles</taxon>
    </lineage>
</organism>
<dbReference type="InterPro" id="IPR049278">
    <property type="entry name" value="MS_channel_C"/>
</dbReference>
<feature type="transmembrane region" description="Helical" evidence="7">
    <location>
        <begin position="320"/>
        <end position="337"/>
    </location>
</feature>
<reference evidence="8 9" key="1">
    <citation type="submission" date="2015-12" db="EMBL/GenBank/DDBJ databases">
        <title>Complete genome of Roseateles depolymerans KCTC 42856.</title>
        <authorList>
            <person name="Kim K.M."/>
        </authorList>
    </citation>
    <scope>NUCLEOTIDE SEQUENCE [LARGE SCALE GENOMIC DNA]</scope>
    <source>
        <strain evidence="8 9">KCTC 42856</strain>
    </source>
</reference>
<evidence type="ECO:0000256" key="1">
    <source>
        <dbReference type="ARBA" id="ARBA00004651"/>
    </source>
</evidence>
<evidence type="ECO:0000256" key="3">
    <source>
        <dbReference type="ARBA" id="ARBA00022475"/>
    </source>
</evidence>
<evidence type="ECO:0000256" key="6">
    <source>
        <dbReference type="ARBA" id="ARBA00023136"/>
    </source>
</evidence>
<keyword evidence="3" id="KW-1003">Cell membrane</keyword>
<dbReference type="InterPro" id="IPR023408">
    <property type="entry name" value="MscS_beta-dom_sf"/>
</dbReference>
<evidence type="ECO:0000313" key="8">
    <source>
        <dbReference type="EMBL" id="ALV08530.1"/>
    </source>
</evidence>
<proteinExistence type="inferred from homology"/>
<dbReference type="GO" id="GO:0008381">
    <property type="term" value="F:mechanosensitive monoatomic ion channel activity"/>
    <property type="evidence" value="ECO:0007669"/>
    <property type="project" value="InterPro"/>
</dbReference>
<keyword evidence="7" id="KW-0406">Ion transport</keyword>
<evidence type="ECO:0000313" key="9">
    <source>
        <dbReference type="Proteomes" id="UP000060699"/>
    </source>
</evidence>
<dbReference type="InterPro" id="IPR011066">
    <property type="entry name" value="MscS_channel_C_sf"/>
</dbReference>
<dbReference type="AlphaFoldDB" id="A0A0U3LQ23"/>
<evidence type="ECO:0000256" key="2">
    <source>
        <dbReference type="ARBA" id="ARBA00008017"/>
    </source>
</evidence>
<dbReference type="InterPro" id="IPR045275">
    <property type="entry name" value="MscS_archaea/bacteria_type"/>
</dbReference>
<dbReference type="Pfam" id="PF21082">
    <property type="entry name" value="MS_channel_3rd"/>
    <property type="match status" value="1"/>
</dbReference>
<keyword evidence="5 7" id="KW-1133">Transmembrane helix</keyword>
<dbReference type="Pfam" id="PF00924">
    <property type="entry name" value="MS_channel_2nd"/>
    <property type="match status" value="1"/>
</dbReference>
<dbReference type="Proteomes" id="UP000060699">
    <property type="component" value="Chromosome"/>
</dbReference>
<dbReference type="STRING" id="76731.RD2015_4081"/>
<protein>
    <recommendedName>
        <fullName evidence="7">Small-conductance mechanosensitive channel</fullName>
    </recommendedName>
</protein>
<dbReference type="PANTHER" id="PTHR30221:SF18">
    <property type="entry name" value="SLL0590 PROTEIN"/>
    <property type="match status" value="1"/>
</dbReference>
<dbReference type="EMBL" id="CP013729">
    <property type="protein sequence ID" value="ALV08530.1"/>
    <property type="molecule type" value="Genomic_DNA"/>
</dbReference>
<evidence type="ECO:0000256" key="4">
    <source>
        <dbReference type="ARBA" id="ARBA00022692"/>
    </source>
</evidence>
<evidence type="ECO:0000256" key="7">
    <source>
        <dbReference type="RuleBase" id="RU369025"/>
    </source>
</evidence>
<dbReference type="SUPFAM" id="SSF50182">
    <property type="entry name" value="Sm-like ribonucleoproteins"/>
    <property type="match status" value="1"/>
</dbReference>
<keyword evidence="9" id="KW-1185">Reference proteome</keyword>
<accession>A0A0U3LQ23</accession>
<dbReference type="PATRIC" id="fig|76731.3.peg.4181"/>